<name>A0ABD2I6B5_9BILA</name>
<dbReference type="EMBL" id="JBICBT010001292">
    <property type="protein sequence ID" value="KAL3074668.1"/>
    <property type="molecule type" value="Genomic_DNA"/>
</dbReference>
<gene>
    <name evidence="2" type="ORF">niasHT_038141</name>
</gene>
<feature type="signal peptide" evidence="1">
    <location>
        <begin position="1"/>
        <end position="22"/>
    </location>
</feature>
<organism evidence="2 3">
    <name type="scientific">Heterodera trifolii</name>
    <dbReference type="NCBI Taxonomy" id="157864"/>
    <lineage>
        <taxon>Eukaryota</taxon>
        <taxon>Metazoa</taxon>
        <taxon>Ecdysozoa</taxon>
        <taxon>Nematoda</taxon>
        <taxon>Chromadorea</taxon>
        <taxon>Rhabditida</taxon>
        <taxon>Tylenchina</taxon>
        <taxon>Tylenchomorpha</taxon>
        <taxon>Tylenchoidea</taxon>
        <taxon>Heteroderidae</taxon>
        <taxon>Heteroderinae</taxon>
        <taxon>Heterodera</taxon>
    </lineage>
</organism>
<dbReference type="PANTHER" id="PTHR31389">
    <property type="entry name" value="LD39211P"/>
    <property type="match status" value="1"/>
</dbReference>
<comment type="caution">
    <text evidence="2">The sequence shown here is derived from an EMBL/GenBank/DDBJ whole genome shotgun (WGS) entry which is preliminary data.</text>
</comment>
<dbReference type="InterPro" id="IPR029044">
    <property type="entry name" value="Nucleotide-diphossugar_trans"/>
</dbReference>
<keyword evidence="3" id="KW-1185">Reference proteome</keyword>
<dbReference type="AlphaFoldDB" id="A0ABD2I6B5"/>
<sequence>MSFLIASAISLFFVLFFKSIFCQLSSDQSDGFKEVPFRPLAHCHANNGSNESALNHYGIEFRLMREGRNCDDGLLICYPALLQNVNHRHTNSTFKFSRKFSISAKRSNLIEKECAQKMPKIGAKNGTTLWRGIKVRTVPMPTQQHNGGRSFILETSFGSQKYNFADAEQRQFSVLFYLNQTAGPFTRISLVENDIVAGRAMQNDFLGTNGTSSFLADYAGLWLLGLDMLPMAHQKEQKQWLKMTLFTSRSRNCAMDAWFIQSTESVRPLKMPHVDRFDLFTPKYVDLSFHAQFTNTEQQMISIKAWTDANIKSVTVDLLSAKIDGVTKREVSFKIGTDSDFEVELPGSSQLIKSKGVRLARGSYLMNLDIAMVKRCFMIRVNGAEFGGLSCPTGDQLAWEAINRIKVQGQMLLLDKPIVKQMDDQFGCEKNSNCGASGIDVQSDECNAANDKYYPFLRTLIANLKDKFGCKQKIIAYDLGTVSKNKEWMKELNSVCNFELRVYNFSQMVNERIRDLKSYAFKFFIWADVLLEYETVVWLDTSAIFFQNDFKRFFEPMQNGKIGTVQSPSFALHSTNMATHPGLYEFLPLYINFEPTRKWELVGTYPPVSEFDPPMFEAGLVMLHKSEQTRQVMKW</sequence>
<protein>
    <submittedName>
        <fullName evidence="2">Uncharacterized protein</fullName>
    </submittedName>
</protein>
<reference evidence="2 3" key="1">
    <citation type="submission" date="2024-10" db="EMBL/GenBank/DDBJ databases">
        <authorList>
            <person name="Kim D."/>
        </authorList>
    </citation>
    <scope>NUCLEOTIDE SEQUENCE [LARGE SCALE GENOMIC DNA]</scope>
    <source>
        <strain evidence="2">BH-2024</strain>
    </source>
</reference>
<accession>A0ABD2I6B5</accession>
<evidence type="ECO:0000256" key="1">
    <source>
        <dbReference type="SAM" id="SignalP"/>
    </source>
</evidence>
<evidence type="ECO:0000313" key="3">
    <source>
        <dbReference type="Proteomes" id="UP001620626"/>
    </source>
</evidence>
<keyword evidence="1" id="KW-0732">Signal</keyword>
<dbReference type="SUPFAM" id="SSF53448">
    <property type="entry name" value="Nucleotide-diphospho-sugar transferases"/>
    <property type="match status" value="1"/>
</dbReference>
<proteinExistence type="predicted"/>
<dbReference type="Proteomes" id="UP001620626">
    <property type="component" value="Unassembled WGS sequence"/>
</dbReference>
<dbReference type="Gene3D" id="3.90.550.10">
    <property type="entry name" value="Spore Coat Polysaccharide Biosynthesis Protein SpsA, Chain A"/>
    <property type="match status" value="1"/>
</dbReference>
<feature type="chain" id="PRO_5044828342" evidence="1">
    <location>
        <begin position="23"/>
        <end position="635"/>
    </location>
</feature>
<dbReference type="PANTHER" id="PTHR31389:SF4">
    <property type="entry name" value="LD39211P"/>
    <property type="match status" value="1"/>
</dbReference>
<evidence type="ECO:0000313" key="2">
    <source>
        <dbReference type="EMBL" id="KAL3074668.1"/>
    </source>
</evidence>